<dbReference type="GO" id="GO:0019843">
    <property type="term" value="F:rRNA binding"/>
    <property type="evidence" value="ECO:0007669"/>
    <property type="project" value="UniProtKB-UniRule"/>
</dbReference>
<dbReference type="InterPro" id="IPR016095">
    <property type="entry name" value="Ribosomal_uL1_3-a/b-sand"/>
</dbReference>
<dbReference type="AlphaFoldDB" id="A0A2S4JGR5"/>
<comment type="function">
    <text evidence="10">Protein L1 is also a translational repressor protein, it controls the translation of the L11 operon by binding to its mRNA.</text>
</comment>
<dbReference type="HAMAP" id="MF_01318_B">
    <property type="entry name" value="Ribosomal_uL1_B"/>
    <property type="match status" value="1"/>
</dbReference>
<comment type="subunit">
    <text evidence="10">Part of the 50S ribosomal subunit.</text>
</comment>
<organism evidence="12 13">
    <name type="scientific">Alkalispirochaeta sphaeroplastigenens</name>
    <dbReference type="NCBI Taxonomy" id="1187066"/>
    <lineage>
        <taxon>Bacteria</taxon>
        <taxon>Pseudomonadati</taxon>
        <taxon>Spirochaetota</taxon>
        <taxon>Spirochaetia</taxon>
        <taxon>Spirochaetales</taxon>
        <taxon>Spirochaetaceae</taxon>
        <taxon>Alkalispirochaeta</taxon>
    </lineage>
</organism>
<dbReference type="InterPro" id="IPR028364">
    <property type="entry name" value="Ribosomal_uL1/biogenesis"/>
</dbReference>
<keyword evidence="2 10" id="KW-0678">Repressor</keyword>
<sequence length="224" mass="24344">MKRGKKYREAIAKIDRARNYPLSEAVSLVKELAFAKFDETIELSLNLNLKKSQTVRDTLVLPNQFTGDKKILVFAKGDKAEEARAAGAAYVGDDDLIEKIKGGWLDFDVAVATPDMMKDVGRLGPVLGRRGLMPNPKTQTVTMDITGALAELQKGRVEFRSDKTGVVHIAVGKASMDPAAVEENVRSIVSEVEKRRPPEAKGVFVKTVAISSTMGPGVRVSMGD</sequence>
<evidence type="ECO:0000256" key="8">
    <source>
        <dbReference type="ARBA" id="ARBA00023274"/>
    </source>
</evidence>
<comment type="function">
    <text evidence="10">Binds directly to 23S rRNA. The L1 stalk is quite mobile in the ribosome, and is involved in E site tRNA release.</text>
</comment>
<evidence type="ECO:0000256" key="7">
    <source>
        <dbReference type="ARBA" id="ARBA00022980"/>
    </source>
</evidence>
<dbReference type="SUPFAM" id="SSF56808">
    <property type="entry name" value="Ribosomal protein L1"/>
    <property type="match status" value="1"/>
</dbReference>
<comment type="similarity">
    <text evidence="1 10 11">Belongs to the universal ribosomal protein uL1 family.</text>
</comment>
<dbReference type="OrthoDB" id="9803740at2"/>
<evidence type="ECO:0000256" key="3">
    <source>
        <dbReference type="ARBA" id="ARBA00022555"/>
    </source>
</evidence>
<evidence type="ECO:0000256" key="6">
    <source>
        <dbReference type="ARBA" id="ARBA00022884"/>
    </source>
</evidence>
<protein>
    <recommendedName>
        <fullName evidence="9 10">Large ribosomal subunit protein uL1</fullName>
    </recommendedName>
</protein>
<evidence type="ECO:0000256" key="11">
    <source>
        <dbReference type="RuleBase" id="RU000659"/>
    </source>
</evidence>
<keyword evidence="3 10" id="KW-0820">tRNA-binding</keyword>
<dbReference type="GO" id="GO:0006412">
    <property type="term" value="P:translation"/>
    <property type="evidence" value="ECO:0007669"/>
    <property type="project" value="UniProtKB-UniRule"/>
</dbReference>
<dbReference type="EMBL" id="LPWH01000117">
    <property type="protein sequence ID" value="POQ98748.1"/>
    <property type="molecule type" value="Genomic_DNA"/>
</dbReference>
<dbReference type="Pfam" id="PF00687">
    <property type="entry name" value="Ribosomal_L1"/>
    <property type="match status" value="1"/>
</dbReference>
<keyword evidence="13" id="KW-1185">Reference proteome</keyword>
<dbReference type="Gene3D" id="3.30.190.20">
    <property type="match status" value="1"/>
</dbReference>
<accession>A0A2S4JGR5</accession>
<keyword evidence="7 10" id="KW-0689">Ribosomal protein</keyword>
<evidence type="ECO:0000256" key="10">
    <source>
        <dbReference type="HAMAP-Rule" id="MF_01318"/>
    </source>
</evidence>
<evidence type="ECO:0000313" key="12">
    <source>
        <dbReference type="EMBL" id="POQ98748.1"/>
    </source>
</evidence>
<dbReference type="PIRSF" id="PIRSF002155">
    <property type="entry name" value="Ribosomal_L1"/>
    <property type="match status" value="1"/>
</dbReference>
<reference evidence="13" key="1">
    <citation type="submission" date="2015-12" db="EMBL/GenBank/DDBJ databases">
        <authorList>
            <person name="Lodha T.D."/>
            <person name="Chintalapati S."/>
            <person name="Chintalapati V.R."/>
            <person name="Sravanthi T."/>
        </authorList>
    </citation>
    <scope>NUCLEOTIDE SEQUENCE [LARGE SCALE GENOMIC DNA]</scope>
    <source>
        <strain evidence="13">JC133</strain>
    </source>
</reference>
<keyword evidence="5 10" id="KW-0810">Translation regulation</keyword>
<dbReference type="NCBIfam" id="TIGR01169">
    <property type="entry name" value="rplA_bact"/>
    <property type="match status" value="1"/>
</dbReference>
<proteinExistence type="inferred from homology"/>
<evidence type="ECO:0000256" key="4">
    <source>
        <dbReference type="ARBA" id="ARBA00022730"/>
    </source>
</evidence>
<dbReference type="InterPro" id="IPR023673">
    <property type="entry name" value="Ribosomal_uL1_CS"/>
</dbReference>
<dbReference type="PANTHER" id="PTHR36427">
    <property type="entry name" value="54S RIBOSOMAL PROTEIN L1, MITOCHONDRIAL"/>
    <property type="match status" value="1"/>
</dbReference>
<evidence type="ECO:0000256" key="2">
    <source>
        <dbReference type="ARBA" id="ARBA00022491"/>
    </source>
</evidence>
<dbReference type="PROSITE" id="PS01199">
    <property type="entry name" value="RIBOSOMAL_L1"/>
    <property type="match status" value="1"/>
</dbReference>
<keyword evidence="6 10" id="KW-0694">RNA-binding</keyword>
<comment type="caution">
    <text evidence="12">The sequence shown here is derived from an EMBL/GenBank/DDBJ whole genome shotgun (WGS) entry which is preliminary data.</text>
</comment>
<dbReference type="GO" id="GO:0000049">
    <property type="term" value="F:tRNA binding"/>
    <property type="evidence" value="ECO:0007669"/>
    <property type="project" value="UniProtKB-KW"/>
</dbReference>
<dbReference type="PANTHER" id="PTHR36427:SF3">
    <property type="entry name" value="LARGE RIBOSOMAL SUBUNIT PROTEIN UL1M"/>
    <property type="match status" value="1"/>
</dbReference>
<keyword evidence="4 10" id="KW-0699">rRNA-binding</keyword>
<evidence type="ECO:0000256" key="1">
    <source>
        <dbReference type="ARBA" id="ARBA00010531"/>
    </source>
</evidence>
<dbReference type="RefSeq" id="WP_103680935.1">
    <property type="nucleotide sequence ID" value="NZ_LPWH01000117.1"/>
</dbReference>
<evidence type="ECO:0000256" key="9">
    <source>
        <dbReference type="ARBA" id="ARBA00035241"/>
    </source>
</evidence>
<evidence type="ECO:0000313" key="13">
    <source>
        <dbReference type="Proteomes" id="UP000237350"/>
    </source>
</evidence>
<dbReference type="GO" id="GO:0003735">
    <property type="term" value="F:structural constituent of ribosome"/>
    <property type="evidence" value="ECO:0007669"/>
    <property type="project" value="InterPro"/>
</dbReference>
<dbReference type="InterPro" id="IPR023674">
    <property type="entry name" value="Ribosomal_uL1-like"/>
</dbReference>
<evidence type="ECO:0000256" key="5">
    <source>
        <dbReference type="ARBA" id="ARBA00022845"/>
    </source>
</evidence>
<dbReference type="CDD" id="cd00403">
    <property type="entry name" value="Ribosomal_L1"/>
    <property type="match status" value="1"/>
</dbReference>
<dbReference type="Gene3D" id="3.40.50.790">
    <property type="match status" value="1"/>
</dbReference>
<name>A0A2S4JGR5_9SPIO</name>
<dbReference type="GO" id="GO:0015934">
    <property type="term" value="C:large ribosomal subunit"/>
    <property type="evidence" value="ECO:0007669"/>
    <property type="project" value="InterPro"/>
</dbReference>
<dbReference type="GO" id="GO:0006417">
    <property type="term" value="P:regulation of translation"/>
    <property type="evidence" value="ECO:0007669"/>
    <property type="project" value="UniProtKB-KW"/>
</dbReference>
<dbReference type="InterPro" id="IPR002143">
    <property type="entry name" value="Ribosomal_uL1"/>
</dbReference>
<dbReference type="Proteomes" id="UP000237350">
    <property type="component" value="Unassembled WGS sequence"/>
</dbReference>
<dbReference type="InterPro" id="IPR005878">
    <property type="entry name" value="Ribosom_uL1_bac-type"/>
</dbReference>
<keyword evidence="8 10" id="KW-0687">Ribonucleoprotein</keyword>
<dbReference type="FunFam" id="3.40.50.790:FF:000001">
    <property type="entry name" value="50S ribosomal protein L1"/>
    <property type="match status" value="1"/>
</dbReference>
<gene>
    <name evidence="10" type="primary">rplA</name>
    <name evidence="12" type="ORF">AU468_11965</name>
</gene>